<name>A0A5C7DK05_9BACT</name>
<accession>A0A5C7DK05</accession>
<comment type="caution">
    <text evidence="1">The sequence shown here is derived from an EMBL/GenBank/DDBJ whole genome shotgun (WGS) entry which is preliminary data.</text>
</comment>
<dbReference type="RefSeq" id="WP_147576075.1">
    <property type="nucleotide sequence ID" value="NZ_VOWB01000092.1"/>
</dbReference>
<reference evidence="1 2" key="1">
    <citation type="submission" date="2019-07" db="EMBL/GenBank/DDBJ databases">
        <title>Rapid identification of Enteric Bacteria from Whole Genome Sequences (WGS) using Average Nucleotide Identity (ANI).</title>
        <authorList>
            <person name="Lane C."/>
        </authorList>
    </citation>
    <scope>NUCLEOTIDE SEQUENCE [LARGE SCALE GENOMIC DNA]</scope>
    <source>
        <strain evidence="1 2">2016D-0250</strain>
    </source>
</reference>
<sequence>MFGFYGKNEIIPEIFHDLHQQKINYIFLNLYNALVDDEMKIVYKYAYKANSLRNIFELKIKDMLNQKPLNFKRAKSFCPYSHKIIQAFLMNEFSLRDIGVKIPKTSLARLIYNVFFNDGFMINTQFAFESFVLDKISKSNQNIKINFIKDIIILDNKVAIKVCFAMDKNNDIQDALKIIQENNFEKFYIVYPRNKNFTQCMEIKHFLCENKKTLLKLVPYTINNQILRRK</sequence>
<proteinExistence type="predicted"/>
<dbReference type="AlphaFoldDB" id="A0A5C7DK05"/>
<gene>
    <name evidence="1" type="ORF">FPD46_08100</name>
</gene>
<protein>
    <submittedName>
        <fullName evidence="1">Uncharacterized protein</fullName>
    </submittedName>
</protein>
<dbReference type="EMBL" id="VOWB01000092">
    <property type="protein sequence ID" value="TXE78287.1"/>
    <property type="molecule type" value="Genomic_DNA"/>
</dbReference>
<dbReference type="Proteomes" id="UP000321310">
    <property type="component" value="Unassembled WGS sequence"/>
</dbReference>
<evidence type="ECO:0000313" key="2">
    <source>
        <dbReference type="Proteomes" id="UP000321310"/>
    </source>
</evidence>
<evidence type="ECO:0000313" key="1">
    <source>
        <dbReference type="EMBL" id="TXE78287.1"/>
    </source>
</evidence>
<organism evidence="1 2">
    <name type="scientific">Campylobacter peloridis</name>
    <dbReference type="NCBI Taxonomy" id="488546"/>
    <lineage>
        <taxon>Bacteria</taxon>
        <taxon>Pseudomonadati</taxon>
        <taxon>Campylobacterota</taxon>
        <taxon>Epsilonproteobacteria</taxon>
        <taxon>Campylobacterales</taxon>
        <taxon>Campylobacteraceae</taxon>
        <taxon>Campylobacter</taxon>
    </lineage>
</organism>